<gene>
    <name evidence="1" type="ORF">FIV42_09750</name>
</gene>
<dbReference type="EMBL" id="CP041186">
    <property type="protein sequence ID" value="QDG51009.1"/>
    <property type="molecule type" value="Genomic_DNA"/>
</dbReference>
<dbReference type="RefSeq" id="WP_141197499.1">
    <property type="nucleotide sequence ID" value="NZ_CP041186.1"/>
</dbReference>
<dbReference type="Proteomes" id="UP000315995">
    <property type="component" value="Chromosome"/>
</dbReference>
<evidence type="ECO:0000313" key="1">
    <source>
        <dbReference type="EMBL" id="QDG51009.1"/>
    </source>
</evidence>
<keyword evidence="2" id="KW-1185">Reference proteome</keyword>
<sequence>MHGLHAYLELVENGRPLDQEPQAPGVHEPLMKLLAHAHAEGELGVEGAWRLDSRECRKLEQRYGMSPPGGWSGLAGLACGCGVLRARREGFAPEMQLAELTHWDDAAARRLLLEAFTRLLVPPAAAAGLFILMGLHPAWGLRVAHSTHARGRAEFTGEEPDADLTAGIEPGWRDESLFPEQTAAHIEEAVFSAIAAIVAALRKLSPNERYPIDALGGLVHAASMFARQCAEENLDSGVDMGLAPFLGEARDDAGVQTHRTLDFATVDLLDSLLVPAGVARRFDDGTFCVFGGALEGVRVGELDADAQEVKLTWMLAGEAGCMVA</sequence>
<evidence type="ECO:0000313" key="2">
    <source>
        <dbReference type="Proteomes" id="UP000315995"/>
    </source>
</evidence>
<accession>A0A4Y6PSC0</accession>
<protein>
    <submittedName>
        <fullName evidence="1">Uncharacterized protein</fullName>
    </submittedName>
</protein>
<organism evidence="1 2">
    <name type="scientific">Persicimonas caeni</name>
    <dbReference type="NCBI Taxonomy" id="2292766"/>
    <lineage>
        <taxon>Bacteria</taxon>
        <taxon>Deltaproteobacteria</taxon>
        <taxon>Bradymonadales</taxon>
        <taxon>Bradymonadaceae</taxon>
        <taxon>Persicimonas</taxon>
    </lineage>
</organism>
<dbReference type="AlphaFoldDB" id="A0A4Y6PSC0"/>
<proteinExistence type="predicted"/>
<accession>A0A5B8Y2Y1</accession>
<reference evidence="1 2" key="1">
    <citation type="submission" date="2019-06" db="EMBL/GenBank/DDBJ databases">
        <title>Persicimonas caeni gen. nov., sp. nov., a predatory bacterium isolated from solar saltern.</title>
        <authorList>
            <person name="Wang S."/>
        </authorList>
    </citation>
    <scope>NUCLEOTIDE SEQUENCE [LARGE SCALE GENOMIC DNA]</scope>
    <source>
        <strain evidence="1 2">YN101</strain>
    </source>
</reference>
<dbReference type="OrthoDB" id="5500029at2"/>
<name>A0A4Y6PSC0_PERCE</name>